<dbReference type="PANTHER" id="PTHR43616">
    <property type="entry name" value="GLYCEROL DEHYDROGENASE"/>
    <property type="match status" value="1"/>
</dbReference>
<sequence>MDIRAELPGKIVVKPGAKDSLPQIIESLGCKNIVLVTDRNLWSMFGRELENIFGGRGIAFSTVFAEAADGNSVEAAKSIIESSNACLVLGVGGGRPIDVAKYAAFLSKRFFVSFPTAISHDGFASPIVALKDPQGNPLSIFTRPPTAVVVDTDIVAKAPRRLLASGVGDIIGKVTSVADARLAMRLAGEEIPEISLVMAESAARIVLSEIDEIARWSTRGIELLVQAGLLAGMAMSIAGSSRPCSGSEHLFSHALDKFVPERKSLHGEQVGVGTIIMAYLHGLEWRKIREALLKVGAPTSASELGVPREKLVECVLRAGELRKRFTILDAVRLNEELVLKILRETKIVD</sequence>
<dbReference type="GO" id="GO:0006650">
    <property type="term" value="P:glycerophospholipid metabolic process"/>
    <property type="evidence" value="ECO:0007669"/>
    <property type="project" value="UniProtKB-UniRule"/>
</dbReference>
<dbReference type="AlphaFoldDB" id="A0A7C1CDB6"/>
<evidence type="ECO:0000313" key="15">
    <source>
        <dbReference type="EMBL" id="HDP14615.1"/>
    </source>
</evidence>
<dbReference type="Gene3D" id="1.20.1090.10">
    <property type="entry name" value="Dehydroquinate synthase-like - alpha domain"/>
    <property type="match status" value="1"/>
</dbReference>
<dbReference type="GO" id="GO:0005737">
    <property type="term" value="C:cytoplasm"/>
    <property type="evidence" value="ECO:0007669"/>
    <property type="project" value="UniProtKB-SubCell"/>
</dbReference>
<comment type="caution">
    <text evidence="15">The sequence shown here is derived from an EMBL/GenBank/DDBJ whole genome shotgun (WGS) entry which is preliminary data.</text>
</comment>
<feature type="binding site" evidence="11 14">
    <location>
        <begin position="94"/>
        <end position="98"/>
    </location>
    <ligand>
        <name>NAD(+)</name>
        <dbReference type="ChEBI" id="CHEBI:57540"/>
    </ligand>
</feature>
<evidence type="ECO:0000256" key="5">
    <source>
        <dbReference type="ARBA" id="ARBA00022857"/>
    </source>
</evidence>
<evidence type="ECO:0000256" key="11">
    <source>
        <dbReference type="HAMAP-Rule" id="MF_00497"/>
    </source>
</evidence>
<dbReference type="InterPro" id="IPR016205">
    <property type="entry name" value="Glycerol_DH"/>
</dbReference>
<evidence type="ECO:0000256" key="3">
    <source>
        <dbReference type="ARBA" id="ARBA00022723"/>
    </source>
</evidence>
<evidence type="ECO:0000256" key="2">
    <source>
        <dbReference type="ARBA" id="ARBA00022516"/>
    </source>
</evidence>
<proteinExistence type="inferred from homology"/>
<feature type="binding site" evidence="12">
    <location>
        <position position="249"/>
    </location>
    <ligand>
        <name>glycerol</name>
        <dbReference type="ChEBI" id="CHEBI:17754"/>
    </ligand>
</feature>
<evidence type="ECO:0000256" key="14">
    <source>
        <dbReference type="PIRSR" id="PIRSR000112-3"/>
    </source>
</evidence>
<dbReference type="EC" id="1.1.1.261" evidence="11"/>
<dbReference type="Gene3D" id="3.40.50.1970">
    <property type="match status" value="1"/>
</dbReference>
<dbReference type="EMBL" id="DSAY01000043">
    <property type="protein sequence ID" value="HDP14615.1"/>
    <property type="molecule type" value="Genomic_DNA"/>
</dbReference>
<feature type="binding site" evidence="11">
    <location>
        <position position="253"/>
    </location>
    <ligand>
        <name>substrate</name>
    </ligand>
</feature>
<feature type="binding site" evidence="11">
    <location>
        <position position="249"/>
    </location>
    <ligand>
        <name>Zn(2+)</name>
        <dbReference type="ChEBI" id="CHEBI:29105"/>
        <note>catalytic</note>
    </ligand>
</feature>
<organism evidence="15">
    <name type="scientific">Thermofilum adornatum</name>
    <dbReference type="NCBI Taxonomy" id="1365176"/>
    <lineage>
        <taxon>Archaea</taxon>
        <taxon>Thermoproteota</taxon>
        <taxon>Thermoprotei</taxon>
        <taxon>Thermofilales</taxon>
        <taxon>Thermofilaceae</taxon>
        <taxon>Thermofilum</taxon>
    </lineage>
</organism>
<feature type="binding site" evidence="11">
    <location>
        <position position="169"/>
    </location>
    <ligand>
        <name>Zn(2+)</name>
        <dbReference type="ChEBI" id="CHEBI:29105"/>
        <note>catalytic</note>
    </ligand>
</feature>
<comment type="cofactor">
    <cofactor evidence="11 12">
        <name>Zn(2+)</name>
        <dbReference type="ChEBI" id="CHEBI:29105"/>
    </cofactor>
    <text evidence="11 12">Binds 1 zinc ion per subunit.</text>
</comment>
<dbReference type="HAMAP" id="MF_00497_A">
    <property type="entry name" value="G1P_dehydrogenase_A"/>
    <property type="match status" value="1"/>
</dbReference>
<evidence type="ECO:0000256" key="10">
    <source>
        <dbReference type="ARBA" id="ARBA00023264"/>
    </source>
</evidence>
<keyword evidence="6 11" id="KW-0560">Oxidoreductase</keyword>
<evidence type="ECO:0000256" key="6">
    <source>
        <dbReference type="ARBA" id="ARBA00023002"/>
    </source>
</evidence>
<keyword evidence="8 11" id="KW-0443">Lipid metabolism</keyword>
<gene>
    <name evidence="11" type="primary">egsA</name>
    <name evidence="15" type="ORF">ENN26_02385</name>
</gene>
<feature type="binding site" evidence="11">
    <location>
        <position position="121"/>
    </location>
    <ligand>
        <name>substrate</name>
    </ligand>
</feature>
<evidence type="ECO:0000256" key="4">
    <source>
        <dbReference type="ARBA" id="ARBA00022833"/>
    </source>
</evidence>
<keyword evidence="1 11" id="KW-0963">Cytoplasm</keyword>
<protein>
    <recommendedName>
        <fullName evidence="11">Glycerol-1-phosphate dehydrogenase [NAD(P)+]</fullName>
        <shortName evidence="11">G1P dehydrogenase</shortName>
        <shortName evidence="11">G1PDH</shortName>
        <ecNumber evidence="11">1.1.1.261</ecNumber>
    </recommendedName>
    <alternativeName>
        <fullName evidence="11">Enantiomeric glycerophosphate synthase</fullName>
    </alternativeName>
    <alternativeName>
        <fullName evidence="11">sn-glycerol-1-phosphate dehydrogenase</fullName>
    </alternativeName>
</protein>
<comment type="subcellular location">
    <subcellularLocation>
        <location evidence="11">Cytoplasm</location>
    </subcellularLocation>
</comment>
<dbReference type="GO" id="GO:0008654">
    <property type="term" value="P:phospholipid biosynthetic process"/>
    <property type="evidence" value="ECO:0007669"/>
    <property type="project" value="UniProtKB-KW"/>
</dbReference>
<feature type="binding site" evidence="13">
    <location>
        <position position="121"/>
    </location>
    <ligand>
        <name>glycerol</name>
        <dbReference type="ChEBI" id="CHEBI:17754"/>
    </ligand>
</feature>
<evidence type="ECO:0000256" key="8">
    <source>
        <dbReference type="ARBA" id="ARBA00023098"/>
    </source>
</evidence>
<dbReference type="InterPro" id="IPR032837">
    <property type="entry name" value="G1PDH"/>
</dbReference>
<comment type="similarity">
    <text evidence="11">Belongs to the glycerol-1-phosphate dehydrogenase family.</text>
</comment>
<dbReference type="Pfam" id="PF13685">
    <property type="entry name" value="Fe-ADH_2"/>
    <property type="match status" value="1"/>
</dbReference>
<dbReference type="GO" id="GO:0050492">
    <property type="term" value="F:glycerol-1-phosphate dehydrogenase [NAD(P)+] activity"/>
    <property type="evidence" value="ECO:0007669"/>
    <property type="project" value="UniProtKB-UniRule"/>
</dbReference>
<keyword evidence="10 11" id="KW-1208">Phospholipid metabolism</keyword>
<dbReference type="GO" id="GO:0046872">
    <property type="term" value="F:metal ion binding"/>
    <property type="evidence" value="ECO:0007669"/>
    <property type="project" value="UniProtKB-KW"/>
</dbReference>
<comment type="function">
    <text evidence="11">Catalyzes the NAD(P)H-dependent reduction of dihydroxyacetonephosphate (DHAP or glycerone phosphate) to glycerol 1-phosphate (G1P). The G1P thus generated is used as the glycerophosphate backbone of phospholipids in the cellular membranes of Archaea.</text>
</comment>
<comment type="catalytic activity">
    <reaction evidence="11">
        <text>sn-glycerol 1-phosphate + NAD(+) = dihydroxyacetone phosphate + NADH + H(+)</text>
        <dbReference type="Rhea" id="RHEA:21412"/>
        <dbReference type="ChEBI" id="CHEBI:15378"/>
        <dbReference type="ChEBI" id="CHEBI:57540"/>
        <dbReference type="ChEBI" id="CHEBI:57642"/>
        <dbReference type="ChEBI" id="CHEBI:57685"/>
        <dbReference type="ChEBI" id="CHEBI:57945"/>
        <dbReference type="EC" id="1.1.1.261"/>
    </reaction>
</comment>
<name>A0A7C1CDB6_9CREN</name>
<keyword evidence="3 11" id="KW-0479">Metal-binding</keyword>
<accession>A0A7C1CDB6</accession>
<keyword evidence="4 11" id="KW-0862">Zinc</keyword>
<keyword evidence="5 11" id="KW-0521">NADP</keyword>
<feature type="binding site" evidence="11 14">
    <location>
        <position position="125"/>
    </location>
    <ligand>
        <name>NAD(+)</name>
        <dbReference type="ChEBI" id="CHEBI:57540"/>
    </ligand>
</feature>
<evidence type="ECO:0000256" key="1">
    <source>
        <dbReference type="ARBA" id="ARBA00022490"/>
    </source>
</evidence>
<evidence type="ECO:0000256" key="7">
    <source>
        <dbReference type="ARBA" id="ARBA00023027"/>
    </source>
</evidence>
<dbReference type="InterPro" id="IPR023002">
    <property type="entry name" value="G1P_dehydrogenase_arc"/>
</dbReference>
<evidence type="ECO:0000256" key="13">
    <source>
        <dbReference type="PIRSR" id="PIRSR000112-2"/>
    </source>
</evidence>
<feature type="binding site" evidence="12">
    <location>
        <position position="169"/>
    </location>
    <ligand>
        <name>glycerol</name>
        <dbReference type="ChEBI" id="CHEBI:17754"/>
    </ligand>
</feature>
<feature type="binding site" evidence="12">
    <location>
        <position position="266"/>
    </location>
    <ligand>
        <name>glycerol</name>
        <dbReference type="ChEBI" id="CHEBI:17754"/>
    </ligand>
</feature>
<feature type="binding site" evidence="11">
    <location>
        <position position="169"/>
    </location>
    <ligand>
        <name>substrate</name>
    </ligand>
</feature>
<feature type="binding site" evidence="11 14">
    <location>
        <begin position="116"/>
        <end position="119"/>
    </location>
    <ligand>
        <name>NAD(+)</name>
        <dbReference type="ChEBI" id="CHEBI:57540"/>
    </ligand>
</feature>
<comment type="subunit">
    <text evidence="11">Homodimer.</text>
</comment>
<keyword evidence="7 11" id="KW-0520">NAD</keyword>
<dbReference type="PANTHER" id="PTHR43616:SF5">
    <property type="entry name" value="GLYCEROL DEHYDROGENASE 1"/>
    <property type="match status" value="1"/>
</dbReference>
<evidence type="ECO:0000256" key="12">
    <source>
        <dbReference type="PIRSR" id="PIRSR000112-1"/>
    </source>
</evidence>
<keyword evidence="2 11" id="KW-0444">Lipid biosynthesis</keyword>
<reference evidence="15" key="1">
    <citation type="journal article" date="2020" name="mSystems">
        <title>Genome- and Community-Level Interaction Insights into Carbon Utilization and Element Cycling Functions of Hydrothermarchaeota in Hydrothermal Sediment.</title>
        <authorList>
            <person name="Zhou Z."/>
            <person name="Liu Y."/>
            <person name="Xu W."/>
            <person name="Pan J."/>
            <person name="Luo Z.H."/>
            <person name="Li M."/>
        </authorList>
    </citation>
    <scope>NUCLEOTIDE SEQUENCE [LARGE SCALE GENOMIC DNA]</scope>
    <source>
        <strain evidence="15">SpSt-116</strain>
    </source>
</reference>
<evidence type="ECO:0000256" key="9">
    <source>
        <dbReference type="ARBA" id="ARBA00023209"/>
    </source>
</evidence>
<dbReference type="UniPathway" id="UPA00940"/>
<dbReference type="PIRSF" id="PIRSF000112">
    <property type="entry name" value="Glycerol_dehydrogenase"/>
    <property type="match status" value="1"/>
</dbReference>
<dbReference type="SUPFAM" id="SSF56796">
    <property type="entry name" value="Dehydroquinate synthase-like"/>
    <property type="match status" value="1"/>
</dbReference>
<feature type="binding site" evidence="11">
    <location>
        <position position="266"/>
    </location>
    <ligand>
        <name>Zn(2+)</name>
        <dbReference type="ChEBI" id="CHEBI:29105"/>
        <note>catalytic</note>
    </ligand>
</feature>
<comment type="catalytic activity">
    <reaction evidence="11">
        <text>sn-glycerol 1-phosphate + NADP(+) = dihydroxyacetone phosphate + NADPH + H(+)</text>
        <dbReference type="Rhea" id="RHEA:21416"/>
        <dbReference type="ChEBI" id="CHEBI:15378"/>
        <dbReference type="ChEBI" id="CHEBI:57642"/>
        <dbReference type="ChEBI" id="CHEBI:57685"/>
        <dbReference type="ChEBI" id="CHEBI:57783"/>
        <dbReference type="ChEBI" id="CHEBI:58349"/>
        <dbReference type="EC" id="1.1.1.261"/>
    </reaction>
</comment>
<keyword evidence="9 11" id="KW-0594">Phospholipid biosynthesis</keyword>
<comment type="pathway">
    <text evidence="11">Membrane lipid metabolism; glycerophospholipid metabolism.</text>
</comment>